<name>A0ABX3B5Q2_9VIBR</name>
<organism evidence="1 2">
    <name type="scientific">Vibrio tasmaniensis 1F-267</name>
    <dbReference type="NCBI Taxonomy" id="1191324"/>
    <lineage>
        <taxon>Bacteria</taxon>
        <taxon>Pseudomonadati</taxon>
        <taxon>Pseudomonadota</taxon>
        <taxon>Gammaproteobacteria</taxon>
        <taxon>Vibrionales</taxon>
        <taxon>Vibrionaceae</taxon>
        <taxon>Vibrio</taxon>
    </lineage>
</organism>
<dbReference type="RefSeq" id="WP_017096672.1">
    <property type="nucleotide sequence ID" value="NZ_AJZO02000247.1"/>
</dbReference>
<evidence type="ECO:0000313" key="2">
    <source>
        <dbReference type="Proteomes" id="UP000094638"/>
    </source>
</evidence>
<comment type="caution">
    <text evidence="1">The sequence shown here is derived from an EMBL/GenBank/DDBJ whole genome shotgun (WGS) entry which is preliminary data.</text>
</comment>
<reference evidence="1 2" key="1">
    <citation type="journal article" date="2012" name="Science">
        <title>Ecological populations of bacteria act as socially cohesive units of antibiotic production and resistance.</title>
        <authorList>
            <person name="Cordero O.X."/>
            <person name="Wildschutte H."/>
            <person name="Kirkup B."/>
            <person name="Proehl S."/>
            <person name="Ngo L."/>
            <person name="Hussain F."/>
            <person name="Le Roux F."/>
            <person name="Mincer T."/>
            <person name="Polz M.F."/>
        </authorList>
    </citation>
    <scope>NUCLEOTIDE SEQUENCE [LARGE SCALE GENOMIC DNA]</scope>
    <source>
        <strain evidence="1 2">1F-267</strain>
    </source>
</reference>
<evidence type="ECO:0008006" key="3">
    <source>
        <dbReference type="Google" id="ProtNLM"/>
    </source>
</evidence>
<proteinExistence type="predicted"/>
<evidence type="ECO:0000313" key="1">
    <source>
        <dbReference type="EMBL" id="OEF44766.1"/>
    </source>
</evidence>
<sequence length="63" mass="7352">MKAMTCWIGRLVTYIFQVNDKKKNSKAAKSRQVISSESLSDRMRKDIGLDYERNDAADYTKYL</sequence>
<dbReference type="Proteomes" id="UP000094638">
    <property type="component" value="Unassembled WGS sequence"/>
</dbReference>
<keyword evidence="2" id="KW-1185">Reference proteome</keyword>
<gene>
    <name evidence="1" type="ORF">A163_10860</name>
</gene>
<dbReference type="EMBL" id="AJZO02000247">
    <property type="protein sequence ID" value="OEF44766.1"/>
    <property type="molecule type" value="Genomic_DNA"/>
</dbReference>
<accession>A0ABX3B5Q2</accession>
<protein>
    <recommendedName>
        <fullName evidence="3">DUF3563 domain-containing protein</fullName>
    </recommendedName>
</protein>